<protein>
    <submittedName>
        <fullName evidence="6">LysR family transcriptional regulator</fullName>
    </submittedName>
</protein>
<dbReference type="SUPFAM" id="SSF46785">
    <property type="entry name" value="Winged helix' DNA-binding domain"/>
    <property type="match status" value="1"/>
</dbReference>
<dbReference type="Proteomes" id="UP000242313">
    <property type="component" value="Unassembled WGS sequence"/>
</dbReference>
<dbReference type="GO" id="GO:0006351">
    <property type="term" value="P:DNA-templated transcription"/>
    <property type="evidence" value="ECO:0007669"/>
    <property type="project" value="TreeGrafter"/>
</dbReference>
<accession>A0A2A3MDL6</accession>
<evidence type="ECO:0000256" key="4">
    <source>
        <dbReference type="ARBA" id="ARBA00023163"/>
    </source>
</evidence>
<evidence type="ECO:0000313" key="6">
    <source>
        <dbReference type="EMBL" id="PBK02755.1"/>
    </source>
</evidence>
<dbReference type="InterPro" id="IPR005119">
    <property type="entry name" value="LysR_subst-bd"/>
</dbReference>
<keyword evidence="2" id="KW-0805">Transcription regulation</keyword>
<dbReference type="GO" id="GO:0003700">
    <property type="term" value="F:DNA-binding transcription factor activity"/>
    <property type="evidence" value="ECO:0007669"/>
    <property type="project" value="InterPro"/>
</dbReference>
<dbReference type="EMBL" id="NTMR01000029">
    <property type="protein sequence ID" value="PBK02755.1"/>
    <property type="molecule type" value="Genomic_DNA"/>
</dbReference>
<gene>
    <name evidence="6" type="ORF">CNQ84_18165</name>
</gene>
<dbReference type="PROSITE" id="PS50931">
    <property type="entry name" value="HTH_LYSR"/>
    <property type="match status" value="1"/>
</dbReference>
<organism evidence="6 7">
    <name type="scientific">Pseudomonas abyssi</name>
    <dbReference type="NCBI Taxonomy" id="170540"/>
    <lineage>
        <taxon>Bacteria</taxon>
        <taxon>Pseudomonadati</taxon>
        <taxon>Pseudomonadota</taxon>
        <taxon>Gammaproteobacteria</taxon>
        <taxon>Pseudomonadales</taxon>
        <taxon>Pseudomonadaceae</taxon>
        <taxon>Pseudomonas</taxon>
    </lineage>
</organism>
<comment type="caution">
    <text evidence="6">The sequence shown here is derived from an EMBL/GenBank/DDBJ whole genome shotgun (WGS) entry which is preliminary data.</text>
</comment>
<feature type="domain" description="HTH lysR-type" evidence="5">
    <location>
        <begin position="26"/>
        <end position="83"/>
    </location>
</feature>
<dbReference type="InterPro" id="IPR036388">
    <property type="entry name" value="WH-like_DNA-bd_sf"/>
</dbReference>
<evidence type="ECO:0000256" key="1">
    <source>
        <dbReference type="ARBA" id="ARBA00009437"/>
    </source>
</evidence>
<dbReference type="PANTHER" id="PTHR30537">
    <property type="entry name" value="HTH-TYPE TRANSCRIPTIONAL REGULATOR"/>
    <property type="match status" value="1"/>
</dbReference>
<dbReference type="Pfam" id="PF00126">
    <property type="entry name" value="HTH_1"/>
    <property type="match status" value="1"/>
</dbReference>
<evidence type="ECO:0000256" key="3">
    <source>
        <dbReference type="ARBA" id="ARBA00023125"/>
    </source>
</evidence>
<dbReference type="Pfam" id="PF03466">
    <property type="entry name" value="LysR_substrate"/>
    <property type="match status" value="1"/>
</dbReference>
<name>A0A2A3MDL6_9PSED</name>
<dbReference type="FunFam" id="1.10.10.10:FF:000001">
    <property type="entry name" value="LysR family transcriptional regulator"/>
    <property type="match status" value="1"/>
</dbReference>
<keyword evidence="4" id="KW-0804">Transcription</keyword>
<dbReference type="InterPro" id="IPR000847">
    <property type="entry name" value="LysR_HTH_N"/>
</dbReference>
<sequence>MDYKSPSPALQCPRISPNCLPIGNNMDIKTLQYFSAIVEAGSMSGAARRLGTSRSHVSRRLKALEQDLEVQLLRRTTRRIEPTQIGWAMYEHAARISQELSALQSTVDNLGRNLRGHLRLSVPSALGQQVLGPLLLEFAEAYPDVSLQLTFSNRIFDLVAEEIDLAIRVTNTPPDTLVARDLGPIDWVLCASPAYLSRVGAPQQPEDLLRCAMVSVKVADLRLPLELSDGRHRQVLTLRPRLQTEDMLFLRRAAQQGLGCALLPYYAVRDELESGQLQVVLPQYRARVDAWGDHLYLLTAPNLYPTLATRALIEFLRSRLADIPLTPRHPLAVTMPS</sequence>
<keyword evidence="3" id="KW-0238">DNA-binding</keyword>
<dbReference type="Gene3D" id="3.40.190.290">
    <property type="match status" value="1"/>
</dbReference>
<dbReference type="CDD" id="cd08422">
    <property type="entry name" value="PBP2_CrgA_like"/>
    <property type="match status" value="1"/>
</dbReference>
<dbReference type="SUPFAM" id="SSF53850">
    <property type="entry name" value="Periplasmic binding protein-like II"/>
    <property type="match status" value="1"/>
</dbReference>
<keyword evidence="7" id="KW-1185">Reference proteome</keyword>
<proteinExistence type="inferred from homology"/>
<dbReference type="InterPro" id="IPR058163">
    <property type="entry name" value="LysR-type_TF_proteobact-type"/>
</dbReference>
<dbReference type="AlphaFoldDB" id="A0A2A3MDL6"/>
<evidence type="ECO:0000256" key="2">
    <source>
        <dbReference type="ARBA" id="ARBA00023015"/>
    </source>
</evidence>
<evidence type="ECO:0000313" key="7">
    <source>
        <dbReference type="Proteomes" id="UP000242313"/>
    </source>
</evidence>
<evidence type="ECO:0000259" key="5">
    <source>
        <dbReference type="PROSITE" id="PS50931"/>
    </source>
</evidence>
<dbReference type="InterPro" id="IPR036390">
    <property type="entry name" value="WH_DNA-bd_sf"/>
</dbReference>
<dbReference type="Gene3D" id="1.10.10.10">
    <property type="entry name" value="Winged helix-like DNA-binding domain superfamily/Winged helix DNA-binding domain"/>
    <property type="match status" value="1"/>
</dbReference>
<comment type="similarity">
    <text evidence="1">Belongs to the LysR transcriptional regulatory family.</text>
</comment>
<dbReference type="PANTHER" id="PTHR30537:SF5">
    <property type="entry name" value="HTH-TYPE TRANSCRIPTIONAL ACTIVATOR TTDR-RELATED"/>
    <property type="match status" value="1"/>
</dbReference>
<dbReference type="GO" id="GO:0043565">
    <property type="term" value="F:sequence-specific DNA binding"/>
    <property type="evidence" value="ECO:0007669"/>
    <property type="project" value="TreeGrafter"/>
</dbReference>
<reference evidence="6 7" key="1">
    <citation type="submission" date="2017-09" db="EMBL/GenBank/DDBJ databases">
        <title>Pseudomonas abyssi sp. nov. isolated from Abyssopelagic Water.</title>
        <authorList>
            <person name="Wei Y."/>
        </authorList>
    </citation>
    <scope>NUCLEOTIDE SEQUENCE [LARGE SCALE GENOMIC DNA]</scope>
    <source>
        <strain evidence="6 7">MT5</strain>
    </source>
</reference>